<evidence type="ECO:0000313" key="10">
    <source>
        <dbReference type="EMBL" id="VVC76852.1"/>
    </source>
</evidence>
<protein>
    <recommendedName>
        <fullName evidence="7">Ribosomal RNA small subunit methyltransferase A</fullName>
        <ecNumber evidence="7">2.1.1.182</ecNumber>
    </recommendedName>
    <alternativeName>
        <fullName evidence="7">16S rRNA (adenine(1518)-N(6)/adenine(1519)-N(6))-dimethyltransferase</fullName>
    </alternativeName>
    <alternativeName>
        <fullName evidence="7">16S rRNA dimethyladenosine transferase</fullName>
    </alternativeName>
    <alternativeName>
        <fullName evidence="7">16S rRNA dimethylase</fullName>
    </alternativeName>
    <alternativeName>
        <fullName evidence="7">S-adenosylmethionine-6-N', N'-adenosyl(rRNA) dimethyltransferase</fullName>
    </alternativeName>
</protein>
<dbReference type="HAMAP" id="MF_00607">
    <property type="entry name" value="16SrRNA_methyltr_A"/>
    <property type="match status" value="1"/>
</dbReference>
<gene>
    <name evidence="7 10" type="primary">rsmA</name>
    <name evidence="7" type="synonym">ksgA</name>
    <name evidence="10" type="ORF">AQUSIP_21790</name>
</gene>
<evidence type="ECO:0000256" key="5">
    <source>
        <dbReference type="ARBA" id="ARBA00022691"/>
    </source>
</evidence>
<feature type="binding site" evidence="7 8">
    <location>
        <position position="11"/>
    </location>
    <ligand>
        <name>S-adenosyl-L-methionine</name>
        <dbReference type="ChEBI" id="CHEBI:59789"/>
    </ligand>
</feature>
<evidence type="ECO:0000256" key="2">
    <source>
        <dbReference type="ARBA" id="ARBA00022552"/>
    </source>
</evidence>
<keyword evidence="6 7" id="KW-0694">RNA-binding</keyword>
<comment type="subcellular location">
    <subcellularLocation>
        <location evidence="7">Cytoplasm</location>
    </subcellularLocation>
</comment>
<evidence type="ECO:0000313" key="11">
    <source>
        <dbReference type="Proteomes" id="UP000324194"/>
    </source>
</evidence>
<feature type="binding site" evidence="7 8">
    <location>
        <position position="105"/>
    </location>
    <ligand>
        <name>S-adenosyl-L-methionine</name>
        <dbReference type="ChEBI" id="CHEBI:59789"/>
    </ligand>
</feature>
<comment type="similarity">
    <text evidence="7">Belongs to the class I-like SAM-binding methyltransferase superfamily. rRNA adenine N(6)-methyltransferase family. RsmA subfamily.</text>
</comment>
<dbReference type="KEGG" id="asip:AQUSIP_21790"/>
<dbReference type="InterPro" id="IPR023165">
    <property type="entry name" value="rRNA_Ade_diMease-like_C"/>
</dbReference>
<dbReference type="PROSITE" id="PS01131">
    <property type="entry name" value="RRNA_A_DIMETH"/>
    <property type="match status" value="1"/>
</dbReference>
<dbReference type="NCBIfam" id="TIGR00755">
    <property type="entry name" value="ksgA"/>
    <property type="match status" value="1"/>
</dbReference>
<keyword evidence="5 7" id="KW-0949">S-adenosyl-L-methionine</keyword>
<dbReference type="Gene3D" id="3.40.50.150">
    <property type="entry name" value="Vaccinia Virus protein VP39"/>
    <property type="match status" value="1"/>
</dbReference>
<dbReference type="SUPFAM" id="SSF53335">
    <property type="entry name" value="S-adenosyl-L-methionine-dependent methyltransferases"/>
    <property type="match status" value="1"/>
</dbReference>
<keyword evidence="3 7" id="KW-0489">Methyltransferase</keyword>
<dbReference type="PROSITE" id="PS51689">
    <property type="entry name" value="SAM_RNA_A_N6_MT"/>
    <property type="match status" value="1"/>
</dbReference>
<comment type="catalytic activity">
    <reaction evidence="7">
        <text>adenosine(1518)/adenosine(1519) in 16S rRNA + 4 S-adenosyl-L-methionine = N(6)-dimethyladenosine(1518)/N(6)-dimethyladenosine(1519) in 16S rRNA + 4 S-adenosyl-L-homocysteine + 4 H(+)</text>
        <dbReference type="Rhea" id="RHEA:19609"/>
        <dbReference type="Rhea" id="RHEA-COMP:10232"/>
        <dbReference type="Rhea" id="RHEA-COMP:10233"/>
        <dbReference type="ChEBI" id="CHEBI:15378"/>
        <dbReference type="ChEBI" id="CHEBI:57856"/>
        <dbReference type="ChEBI" id="CHEBI:59789"/>
        <dbReference type="ChEBI" id="CHEBI:74411"/>
        <dbReference type="ChEBI" id="CHEBI:74493"/>
        <dbReference type="EC" id="2.1.1.182"/>
    </reaction>
</comment>
<feature type="domain" description="Ribosomal RNA adenine methylase transferase N-terminal" evidence="9">
    <location>
        <begin position="18"/>
        <end position="190"/>
    </location>
</feature>
<dbReference type="EMBL" id="LR699119">
    <property type="protein sequence ID" value="VVC76852.1"/>
    <property type="molecule type" value="Genomic_DNA"/>
</dbReference>
<dbReference type="PANTHER" id="PTHR11727:SF7">
    <property type="entry name" value="DIMETHYLADENOSINE TRANSFERASE-RELATED"/>
    <property type="match status" value="1"/>
</dbReference>
<dbReference type="OrthoDB" id="9814755at2"/>
<dbReference type="InterPro" id="IPR001737">
    <property type="entry name" value="KsgA/Erm"/>
</dbReference>
<dbReference type="EC" id="2.1.1.182" evidence="7"/>
<dbReference type="Proteomes" id="UP000324194">
    <property type="component" value="Chromosome 1"/>
</dbReference>
<keyword evidence="11" id="KW-1185">Reference proteome</keyword>
<dbReference type="Gene3D" id="1.10.8.100">
    <property type="entry name" value="Ribosomal RNA adenine dimethylase-like, domain 2"/>
    <property type="match status" value="1"/>
</dbReference>
<comment type="function">
    <text evidence="7">Specifically dimethylates two adjacent adenosines (A1518 and A1519) in the loop of a conserved hairpin near the 3'-end of 16S rRNA in the 30S particle. May play a critical role in biogenesis of 30S subunits.</text>
</comment>
<dbReference type="FunFam" id="1.10.8.100:FF:000001">
    <property type="entry name" value="Ribosomal RNA small subunit methyltransferase A"/>
    <property type="match status" value="1"/>
</dbReference>
<evidence type="ECO:0000256" key="7">
    <source>
        <dbReference type="HAMAP-Rule" id="MF_00607"/>
    </source>
</evidence>
<feature type="binding site" evidence="7 8">
    <location>
        <position position="13"/>
    </location>
    <ligand>
        <name>S-adenosyl-L-methionine</name>
        <dbReference type="ChEBI" id="CHEBI:59789"/>
    </ligand>
</feature>
<feature type="binding site" evidence="7 8">
    <location>
        <position position="84"/>
    </location>
    <ligand>
        <name>S-adenosyl-L-methionine</name>
        <dbReference type="ChEBI" id="CHEBI:59789"/>
    </ligand>
</feature>
<keyword evidence="1 7" id="KW-0963">Cytoplasm</keyword>
<evidence type="ECO:0000256" key="8">
    <source>
        <dbReference type="PROSITE-ProRule" id="PRU01026"/>
    </source>
</evidence>
<sequence>MHIPRKRFGQHFLRDEAVIRRIVAALDAKPGQHLVEIGSGQGALTLPVLKQVHHLEAIELDRELIPLLSERCERAGNLILHEADVLDFDFAGIRTDDRFLRIFGNLPYNISTPLIFHLIAFADIIEDMLFMLQKEVAERLAAGADTEHYGRLSVMVQYHCQAELLFDVPRRAFHPPPQVESTIVRLVPHEHYPCKASDERLFATVVKQAFGQRRKTLRNSLKEVVDDEIWESLSIRSDLRAEKLTVREFVDISNAVTDALNRRA</sequence>
<dbReference type="Pfam" id="PF00398">
    <property type="entry name" value="RrnaAD"/>
    <property type="match status" value="1"/>
</dbReference>
<reference evidence="10 11" key="1">
    <citation type="submission" date="2019-08" db="EMBL/GenBank/DDBJ databases">
        <authorList>
            <person name="Guy L."/>
        </authorList>
    </citation>
    <scope>NUCLEOTIDE SEQUENCE [LARGE SCALE GENOMIC DNA]</scope>
    <source>
        <strain evidence="10 11">SGT-108</strain>
    </source>
</reference>
<dbReference type="InterPro" id="IPR020596">
    <property type="entry name" value="rRNA_Ade_Mease_Trfase_CS"/>
</dbReference>
<name>A0A5E4PKS7_9COXI</name>
<accession>A0A5E4PKS7</accession>
<dbReference type="InterPro" id="IPR011530">
    <property type="entry name" value="rRNA_adenine_dimethylase"/>
</dbReference>
<evidence type="ECO:0000256" key="3">
    <source>
        <dbReference type="ARBA" id="ARBA00022603"/>
    </source>
</evidence>
<dbReference type="RefSeq" id="WP_148340136.1">
    <property type="nucleotide sequence ID" value="NZ_LR699119.1"/>
</dbReference>
<dbReference type="PANTHER" id="PTHR11727">
    <property type="entry name" value="DIMETHYLADENOSINE TRANSFERASE"/>
    <property type="match status" value="1"/>
</dbReference>
<feature type="binding site" evidence="7 8">
    <location>
        <position position="59"/>
    </location>
    <ligand>
        <name>S-adenosyl-L-methionine</name>
        <dbReference type="ChEBI" id="CHEBI:59789"/>
    </ligand>
</feature>
<dbReference type="GO" id="GO:0052908">
    <property type="term" value="F:16S rRNA (adenine(1518)-N(6)/adenine(1519)-N(6))-dimethyltransferase activity"/>
    <property type="evidence" value="ECO:0007669"/>
    <property type="project" value="UniProtKB-EC"/>
</dbReference>
<dbReference type="GO" id="GO:0005829">
    <property type="term" value="C:cytosol"/>
    <property type="evidence" value="ECO:0007669"/>
    <property type="project" value="TreeGrafter"/>
</dbReference>
<keyword evidence="2 7" id="KW-0698">rRNA processing</keyword>
<evidence type="ECO:0000256" key="1">
    <source>
        <dbReference type="ARBA" id="ARBA00022490"/>
    </source>
</evidence>
<dbReference type="InterPro" id="IPR020598">
    <property type="entry name" value="rRNA_Ade_methylase_Trfase_N"/>
</dbReference>
<dbReference type="InterPro" id="IPR029063">
    <property type="entry name" value="SAM-dependent_MTases_sf"/>
</dbReference>
<organism evidence="10 11">
    <name type="scientific">Aquicella siphonis</name>
    <dbReference type="NCBI Taxonomy" id="254247"/>
    <lineage>
        <taxon>Bacteria</taxon>
        <taxon>Pseudomonadati</taxon>
        <taxon>Pseudomonadota</taxon>
        <taxon>Gammaproteobacteria</taxon>
        <taxon>Legionellales</taxon>
        <taxon>Coxiellaceae</taxon>
        <taxon>Aquicella</taxon>
    </lineage>
</organism>
<dbReference type="GO" id="GO:0003723">
    <property type="term" value="F:RNA binding"/>
    <property type="evidence" value="ECO:0007669"/>
    <property type="project" value="UniProtKB-UniRule"/>
</dbReference>
<evidence type="ECO:0000256" key="4">
    <source>
        <dbReference type="ARBA" id="ARBA00022679"/>
    </source>
</evidence>
<proteinExistence type="inferred from homology"/>
<evidence type="ECO:0000256" key="6">
    <source>
        <dbReference type="ARBA" id="ARBA00022884"/>
    </source>
</evidence>
<keyword evidence="4 7" id="KW-0808">Transferase</keyword>
<evidence type="ECO:0000259" key="9">
    <source>
        <dbReference type="SMART" id="SM00650"/>
    </source>
</evidence>
<dbReference type="SMART" id="SM00650">
    <property type="entry name" value="rADc"/>
    <property type="match status" value="1"/>
</dbReference>
<dbReference type="AlphaFoldDB" id="A0A5E4PKS7"/>
<feature type="binding site" evidence="7 8">
    <location>
        <position position="38"/>
    </location>
    <ligand>
        <name>S-adenosyl-L-methionine</name>
        <dbReference type="ChEBI" id="CHEBI:59789"/>
    </ligand>
</feature>